<accession>A0A1D1Z2Q9</accession>
<keyword evidence="3" id="KW-0863">Zinc-finger</keyword>
<dbReference type="InterPro" id="IPR051366">
    <property type="entry name" value="DEF8"/>
</dbReference>
<feature type="domain" description="PX" evidence="6">
    <location>
        <begin position="572"/>
        <end position="693"/>
    </location>
</feature>
<protein>
    <submittedName>
        <fullName evidence="7">Pleckstrin y domain-containing family M member 3</fullName>
    </submittedName>
</protein>
<reference evidence="7" key="1">
    <citation type="submission" date="2015-07" db="EMBL/GenBank/DDBJ databases">
        <title>Transcriptome Assembly of Anthurium amnicola.</title>
        <authorList>
            <person name="Suzuki J."/>
        </authorList>
    </citation>
    <scope>NUCLEOTIDE SEQUENCE</scope>
</reference>
<evidence type="ECO:0000259" key="6">
    <source>
        <dbReference type="PROSITE" id="PS50195"/>
    </source>
</evidence>
<dbReference type="SUPFAM" id="SSF64268">
    <property type="entry name" value="PX domain"/>
    <property type="match status" value="1"/>
</dbReference>
<name>A0A1D1Z2Q9_9ARAE</name>
<dbReference type="GO" id="GO:0008270">
    <property type="term" value="F:zinc ion binding"/>
    <property type="evidence" value="ECO:0007669"/>
    <property type="project" value="UniProtKB-KW"/>
</dbReference>
<feature type="compositionally biased region" description="Basic and acidic residues" evidence="5">
    <location>
        <begin position="226"/>
        <end position="235"/>
    </location>
</feature>
<gene>
    <name evidence="7" type="primary">plekhm3</name>
    <name evidence="7" type="ORF">g.5125</name>
</gene>
<dbReference type="PANTHER" id="PTHR12326">
    <property type="entry name" value="PLECKSTRIN HOMOLOGY DOMAIN CONTAINING PROTEIN"/>
    <property type="match status" value="1"/>
</dbReference>
<dbReference type="Gene3D" id="3.30.1520.10">
    <property type="entry name" value="Phox-like domain"/>
    <property type="match status" value="1"/>
</dbReference>
<keyword evidence="2" id="KW-0677">Repeat</keyword>
<dbReference type="GO" id="GO:0035091">
    <property type="term" value="F:phosphatidylinositol binding"/>
    <property type="evidence" value="ECO:0007669"/>
    <property type="project" value="InterPro"/>
</dbReference>
<dbReference type="EMBL" id="GDJX01006721">
    <property type="protein sequence ID" value="JAT61215.1"/>
    <property type="molecule type" value="Transcribed_RNA"/>
</dbReference>
<dbReference type="InterPro" id="IPR025258">
    <property type="entry name" value="RH_dom"/>
</dbReference>
<keyword evidence="4" id="KW-0862">Zinc</keyword>
<evidence type="ECO:0000256" key="4">
    <source>
        <dbReference type="ARBA" id="ARBA00022833"/>
    </source>
</evidence>
<dbReference type="Pfam" id="PF00787">
    <property type="entry name" value="PX"/>
    <property type="match status" value="1"/>
</dbReference>
<evidence type="ECO:0000256" key="1">
    <source>
        <dbReference type="ARBA" id="ARBA00022723"/>
    </source>
</evidence>
<dbReference type="GO" id="GO:0005768">
    <property type="term" value="C:endosome"/>
    <property type="evidence" value="ECO:0007669"/>
    <property type="project" value="UniProtKB-ARBA"/>
</dbReference>
<feature type="region of interest" description="Disordered" evidence="5">
    <location>
        <begin position="1"/>
        <end position="36"/>
    </location>
</feature>
<evidence type="ECO:0000256" key="3">
    <source>
        <dbReference type="ARBA" id="ARBA00022771"/>
    </source>
</evidence>
<feature type="region of interest" description="Disordered" evidence="5">
    <location>
        <begin position="212"/>
        <end position="244"/>
    </location>
</feature>
<dbReference type="PROSITE" id="PS50195">
    <property type="entry name" value="PX"/>
    <property type="match status" value="1"/>
</dbReference>
<evidence type="ECO:0000256" key="5">
    <source>
        <dbReference type="SAM" id="MobiDB-lite"/>
    </source>
</evidence>
<proteinExistence type="predicted"/>
<feature type="compositionally biased region" description="Basic and acidic residues" evidence="5">
    <location>
        <begin position="16"/>
        <end position="26"/>
    </location>
</feature>
<dbReference type="SMART" id="SM01175">
    <property type="entry name" value="DUF4206"/>
    <property type="match status" value="1"/>
</dbReference>
<organism evidence="7">
    <name type="scientific">Anthurium amnicola</name>
    <dbReference type="NCBI Taxonomy" id="1678845"/>
    <lineage>
        <taxon>Eukaryota</taxon>
        <taxon>Viridiplantae</taxon>
        <taxon>Streptophyta</taxon>
        <taxon>Embryophyta</taxon>
        <taxon>Tracheophyta</taxon>
        <taxon>Spermatophyta</taxon>
        <taxon>Magnoliopsida</taxon>
        <taxon>Liliopsida</taxon>
        <taxon>Araceae</taxon>
        <taxon>Pothoideae</taxon>
        <taxon>Potheae</taxon>
        <taxon>Anthurium</taxon>
    </lineage>
</organism>
<dbReference type="InterPro" id="IPR001683">
    <property type="entry name" value="PX_dom"/>
</dbReference>
<evidence type="ECO:0000313" key="7">
    <source>
        <dbReference type="EMBL" id="JAT61215.1"/>
    </source>
</evidence>
<dbReference type="InterPro" id="IPR036871">
    <property type="entry name" value="PX_dom_sf"/>
</dbReference>
<sequence>MERGSEGISTPDPFEGCDHWPGHGSDDDADSRASTNFSSCEESEFDRYCSANSVLGSASICSSATSEFLESFMSVGPGDDCVSEGSSVRERHWRSRRHGDGGACVGRFDALSDGEGGSTGEYGVADHRFSPTGSDVLFRVGTGSKRCPGLVESDDKNLIPSSNDVESEYEKLRLQSYGNALEVSPSSAITVRPGDDTLSSKKSIFFSQGSNSLGQLTTESAPDEDSSSRYEHSEGEDSLPDYGTDAENGIHVNRNGNFHRNWKDRPKNENPLLLSSSVAFGNDDWDDFVRETEVNALDPVPLYGDEGGKDQGYHFETENNILERPCATSIGHFGLETTMHEDVKDIREASYQAPHSDKSIGKVTDCIIMNPLMESEPSTIQMPIVSSDTSGFPDIHVANEDLDSEKEVQWTSRGKFVDVNGNNTAERLLYANHSLNPHCDNTASQVLFIRTKESHDKDIGAREECKIADILPQVQKGHEFADIVHTTEAANQFEKQDTTEFHDEMVLEMEEILLESVECHGGRLLRGNQGCMSQKFYHIRDGSSTASTSGMDDGYMGSPHPLSIDWIEVVGAKQKKGDVSFGERLVGVKEYTIYKLRVQSGKDQWEVERRYRDFFTLYRQLKALFTDHGLSLPSPWTCVERESRNIFGNASPSVISQRSTLIQDCLRAILHFRFPLGTPSPLIWFLSPSKDSHPLYHSPQKVSTDIKSNSSYCGESCTEEVSTLGKTISLVVEVKVRKSVRQLLEAQRYMCAGCHRQLDAGKTLMQELVQTFGWGNPRLCEYTGQLFCLTCHTNDTAVLPARALHHWDFSLYPVSQLAKAYLDSIYDQPMLCVSAVNPFLFSKVPTLLHIMGIRKKIASMLPYVRCPFRRSIHRGLGSRRYLLENNEFFALRDLVDLSKGAFSALPALVKTVEIKILDHIAQQCLICYDTGVPCAARQACNDPSSLIFPFQEAEAVRCSSCHLLFHQPCIAKMGSCPCGKLTPVDGRLHPAATGSRGANIELDGFVDAQTENSDAKTLAGFFSDLMSKARPGKFWKPRTNNHVILMGSLPGTMN</sequence>
<dbReference type="CDD" id="cd06093">
    <property type="entry name" value="PX_domain"/>
    <property type="match status" value="1"/>
</dbReference>
<dbReference type="PANTHER" id="PTHR12326:SF3">
    <property type="entry name" value="DIFFERENTIALLY EXPRESSED IN FDCP 8 HOMOLOG"/>
    <property type="match status" value="1"/>
</dbReference>
<dbReference type="Pfam" id="PF13901">
    <property type="entry name" value="RH_dom"/>
    <property type="match status" value="1"/>
</dbReference>
<keyword evidence="1" id="KW-0479">Metal-binding</keyword>
<dbReference type="GO" id="GO:0016020">
    <property type="term" value="C:membrane"/>
    <property type="evidence" value="ECO:0007669"/>
    <property type="project" value="UniProtKB-ARBA"/>
</dbReference>
<evidence type="ECO:0000256" key="2">
    <source>
        <dbReference type="ARBA" id="ARBA00022737"/>
    </source>
</evidence>
<dbReference type="AlphaFoldDB" id="A0A1D1Z2Q9"/>